<comment type="caution">
    <text evidence="2">The sequence shown here is derived from an EMBL/GenBank/DDBJ whole genome shotgun (WGS) entry which is preliminary data.</text>
</comment>
<feature type="compositionally biased region" description="Low complexity" evidence="1">
    <location>
        <begin position="44"/>
        <end position="58"/>
    </location>
</feature>
<keyword evidence="3" id="KW-1185">Reference proteome</keyword>
<feature type="region of interest" description="Disordered" evidence="1">
    <location>
        <begin position="1"/>
        <end position="76"/>
    </location>
</feature>
<proteinExistence type="predicted"/>
<sequence length="179" mass="19939">MARRIDEDTILQLLLSDNSDEENSSESEKEDHIEVDPAYESTNRSPATRRASPAAAPRPARPPRPARGAGRLSAGGHTSDTIFRTFCIEMTLMVRCDRLRNANLTMADERLVIPMGRLLSWVAGIEVLPYLSALQPANCASLSTRDDLNSRRSLPEITVYQNEAASRPRRVRRCFVSVS</sequence>
<dbReference type="Proteomes" id="UP000299102">
    <property type="component" value="Unassembled WGS sequence"/>
</dbReference>
<evidence type="ECO:0000256" key="1">
    <source>
        <dbReference type="SAM" id="MobiDB-lite"/>
    </source>
</evidence>
<feature type="compositionally biased region" description="Basic and acidic residues" evidence="1">
    <location>
        <begin position="26"/>
        <end position="35"/>
    </location>
</feature>
<accession>A0A4C1W9R7</accession>
<evidence type="ECO:0000313" key="2">
    <source>
        <dbReference type="EMBL" id="GBP46874.1"/>
    </source>
</evidence>
<feature type="compositionally biased region" description="Low complexity" evidence="1">
    <location>
        <begin position="66"/>
        <end position="76"/>
    </location>
</feature>
<protein>
    <submittedName>
        <fullName evidence="2">Uncharacterized protein</fullName>
    </submittedName>
</protein>
<evidence type="ECO:0000313" key="3">
    <source>
        <dbReference type="Proteomes" id="UP000299102"/>
    </source>
</evidence>
<dbReference type="AlphaFoldDB" id="A0A4C1W9R7"/>
<reference evidence="2 3" key="1">
    <citation type="journal article" date="2019" name="Commun. Biol.">
        <title>The bagworm genome reveals a unique fibroin gene that provides high tensile strength.</title>
        <authorList>
            <person name="Kono N."/>
            <person name="Nakamura H."/>
            <person name="Ohtoshi R."/>
            <person name="Tomita M."/>
            <person name="Numata K."/>
            <person name="Arakawa K."/>
        </authorList>
    </citation>
    <scope>NUCLEOTIDE SEQUENCE [LARGE SCALE GENOMIC DNA]</scope>
</reference>
<dbReference type="EMBL" id="BGZK01000490">
    <property type="protein sequence ID" value="GBP46874.1"/>
    <property type="molecule type" value="Genomic_DNA"/>
</dbReference>
<gene>
    <name evidence="2" type="ORF">EVAR_78577_1</name>
</gene>
<organism evidence="2 3">
    <name type="scientific">Eumeta variegata</name>
    <name type="common">Bagworm moth</name>
    <name type="synonym">Eumeta japonica</name>
    <dbReference type="NCBI Taxonomy" id="151549"/>
    <lineage>
        <taxon>Eukaryota</taxon>
        <taxon>Metazoa</taxon>
        <taxon>Ecdysozoa</taxon>
        <taxon>Arthropoda</taxon>
        <taxon>Hexapoda</taxon>
        <taxon>Insecta</taxon>
        <taxon>Pterygota</taxon>
        <taxon>Neoptera</taxon>
        <taxon>Endopterygota</taxon>
        <taxon>Lepidoptera</taxon>
        <taxon>Glossata</taxon>
        <taxon>Ditrysia</taxon>
        <taxon>Tineoidea</taxon>
        <taxon>Psychidae</taxon>
        <taxon>Oiketicinae</taxon>
        <taxon>Eumeta</taxon>
    </lineage>
</organism>
<name>A0A4C1W9R7_EUMVA</name>